<evidence type="ECO:0000313" key="3">
    <source>
        <dbReference type="Proteomes" id="UP000176299"/>
    </source>
</evidence>
<dbReference type="Proteomes" id="UP000176299">
    <property type="component" value="Unassembled WGS sequence"/>
</dbReference>
<name>A0A1G1W2M2_9BACT</name>
<evidence type="ECO:0000256" key="1">
    <source>
        <dbReference type="SAM" id="Phobius"/>
    </source>
</evidence>
<keyword evidence="1" id="KW-1133">Transmembrane helix</keyword>
<gene>
    <name evidence="2" type="ORF">A2113_00705</name>
</gene>
<keyword evidence="1" id="KW-0812">Transmembrane</keyword>
<feature type="transmembrane region" description="Helical" evidence="1">
    <location>
        <begin position="6"/>
        <end position="26"/>
    </location>
</feature>
<evidence type="ECO:0000313" key="2">
    <source>
        <dbReference type="EMBL" id="OGY21834.1"/>
    </source>
</evidence>
<dbReference type="AlphaFoldDB" id="A0A1G1W2M2"/>
<feature type="transmembrane region" description="Helical" evidence="1">
    <location>
        <begin position="61"/>
        <end position="85"/>
    </location>
</feature>
<sequence>MLDPYILDYFLFTFFASVGVLQVALAQGSRAKATVGTVVLTASYLWFFMSRDRNVHSSVEGVQLVLIFIVGAGLAVVATKILNILTRKK</sequence>
<dbReference type="EMBL" id="MHCN01000010">
    <property type="protein sequence ID" value="OGY21834.1"/>
    <property type="molecule type" value="Genomic_DNA"/>
</dbReference>
<accession>A0A1G1W2M2</accession>
<dbReference type="STRING" id="1802591.A2113_00705"/>
<organism evidence="2 3">
    <name type="scientific">Candidatus Woykebacteria bacterium GWA1_44_8</name>
    <dbReference type="NCBI Taxonomy" id="1802591"/>
    <lineage>
        <taxon>Bacteria</taxon>
        <taxon>Candidatus Woykeibacteriota</taxon>
    </lineage>
</organism>
<comment type="caution">
    <text evidence="2">The sequence shown here is derived from an EMBL/GenBank/DDBJ whole genome shotgun (WGS) entry which is preliminary data.</text>
</comment>
<keyword evidence="1" id="KW-0472">Membrane</keyword>
<proteinExistence type="predicted"/>
<reference evidence="2 3" key="1">
    <citation type="journal article" date="2016" name="Nat. Commun.">
        <title>Thousands of microbial genomes shed light on interconnected biogeochemical processes in an aquifer system.</title>
        <authorList>
            <person name="Anantharaman K."/>
            <person name="Brown C.T."/>
            <person name="Hug L.A."/>
            <person name="Sharon I."/>
            <person name="Castelle C.J."/>
            <person name="Probst A.J."/>
            <person name="Thomas B.C."/>
            <person name="Singh A."/>
            <person name="Wilkins M.J."/>
            <person name="Karaoz U."/>
            <person name="Brodie E.L."/>
            <person name="Williams K.H."/>
            <person name="Hubbard S.S."/>
            <person name="Banfield J.F."/>
        </authorList>
    </citation>
    <scope>NUCLEOTIDE SEQUENCE [LARGE SCALE GENOMIC DNA]</scope>
</reference>
<protein>
    <submittedName>
        <fullName evidence="2">Uncharacterized protein</fullName>
    </submittedName>
</protein>
<feature type="transmembrane region" description="Helical" evidence="1">
    <location>
        <begin position="33"/>
        <end position="49"/>
    </location>
</feature>